<feature type="compositionally biased region" description="Basic and acidic residues" evidence="1">
    <location>
        <begin position="55"/>
        <end position="75"/>
    </location>
</feature>
<evidence type="ECO:0000313" key="3">
    <source>
        <dbReference type="Proteomes" id="UP000650833"/>
    </source>
</evidence>
<feature type="compositionally biased region" description="Low complexity" evidence="1">
    <location>
        <begin position="308"/>
        <end position="324"/>
    </location>
</feature>
<dbReference type="OrthoDB" id="2287448at2759"/>
<feature type="compositionally biased region" description="Low complexity" evidence="1">
    <location>
        <begin position="275"/>
        <end position="291"/>
    </location>
</feature>
<feature type="region of interest" description="Disordered" evidence="1">
    <location>
        <begin position="144"/>
        <end position="195"/>
    </location>
</feature>
<protein>
    <submittedName>
        <fullName evidence="2">Uncharacterized protein</fullName>
    </submittedName>
</protein>
<name>A0A8H7QJM1_9FUNG</name>
<dbReference type="Proteomes" id="UP000650833">
    <property type="component" value="Unassembled WGS sequence"/>
</dbReference>
<comment type="caution">
    <text evidence="2">The sequence shown here is derived from an EMBL/GenBank/DDBJ whole genome shotgun (WGS) entry which is preliminary data.</text>
</comment>
<proteinExistence type="predicted"/>
<feature type="compositionally biased region" description="Basic and acidic residues" evidence="1">
    <location>
        <begin position="144"/>
        <end position="164"/>
    </location>
</feature>
<feature type="region of interest" description="Disordered" evidence="1">
    <location>
        <begin position="243"/>
        <end position="365"/>
    </location>
</feature>
<sequence length="405" mass="45388">MEAFLTTLPPYVHEFLDKYPPTDVFNLLKELICFAVLYSEDRNKLNQSTTDFLKKRQQENKNDEHLEKDNKSEVEKTDEEEEEKEKEEAIVPTVEKGIESIAEETEIEIQSLKAKPTYNIRTGELIQTDKSNMPNTFPEWWGHRESVPQKPESKETINHDETSDNKTLPQSFGSSWISWENQQPASTPNTTNYRMERARSQIIPDLRSYLVEDSKLTTSRTAPPSNSSPSAVAINKKRYHLNTTSKTATVSPPTAPSTATSNANKAMAKPKRRISSPPVCSSPVSTVSPASKFIQTATKQQQLGQNKTISPSSSGTSTPTRSASVVIKQPRQNAAMRARAEHARIQQEEMEKKKNAPAIGSSTSLRLKQRVNSGIDWESIKRDRRKTVAEAPFLASANVDAAKKD</sequence>
<feature type="compositionally biased region" description="Basic and acidic residues" evidence="1">
    <location>
        <begin position="338"/>
        <end position="354"/>
    </location>
</feature>
<reference evidence="2" key="1">
    <citation type="submission" date="2020-12" db="EMBL/GenBank/DDBJ databases">
        <title>Metabolic potential, ecology and presence of endohyphal bacteria is reflected in genomic diversity of Mucoromycotina.</title>
        <authorList>
            <person name="Muszewska A."/>
            <person name="Okrasinska A."/>
            <person name="Steczkiewicz K."/>
            <person name="Drgas O."/>
            <person name="Orlowska M."/>
            <person name="Perlinska-Lenart U."/>
            <person name="Aleksandrzak-Piekarczyk T."/>
            <person name="Szatraj K."/>
            <person name="Zielenkiewicz U."/>
            <person name="Pilsyk S."/>
            <person name="Malc E."/>
            <person name="Mieczkowski P."/>
            <person name="Kruszewska J.S."/>
            <person name="Biernat P."/>
            <person name="Pawlowska J."/>
        </authorList>
    </citation>
    <scope>NUCLEOTIDE SEQUENCE</scope>
    <source>
        <strain evidence="2">CBS 226.32</strain>
    </source>
</reference>
<accession>A0A8H7QJM1</accession>
<evidence type="ECO:0000313" key="2">
    <source>
        <dbReference type="EMBL" id="KAG2193474.1"/>
    </source>
</evidence>
<keyword evidence="3" id="KW-1185">Reference proteome</keyword>
<feature type="compositionally biased region" description="Polar residues" evidence="1">
    <location>
        <begin position="293"/>
        <end position="307"/>
    </location>
</feature>
<evidence type="ECO:0000256" key="1">
    <source>
        <dbReference type="SAM" id="MobiDB-lite"/>
    </source>
</evidence>
<dbReference type="EMBL" id="JAEPRC010000647">
    <property type="protein sequence ID" value="KAG2193474.1"/>
    <property type="molecule type" value="Genomic_DNA"/>
</dbReference>
<feature type="compositionally biased region" description="Acidic residues" evidence="1">
    <location>
        <begin position="76"/>
        <end position="85"/>
    </location>
</feature>
<gene>
    <name evidence="2" type="ORF">INT46_002386</name>
</gene>
<organism evidence="2 3">
    <name type="scientific">Mucor plumbeus</name>
    <dbReference type="NCBI Taxonomy" id="97098"/>
    <lineage>
        <taxon>Eukaryota</taxon>
        <taxon>Fungi</taxon>
        <taxon>Fungi incertae sedis</taxon>
        <taxon>Mucoromycota</taxon>
        <taxon>Mucoromycotina</taxon>
        <taxon>Mucoromycetes</taxon>
        <taxon>Mucorales</taxon>
        <taxon>Mucorineae</taxon>
        <taxon>Mucoraceae</taxon>
        <taxon>Mucor</taxon>
    </lineage>
</organism>
<feature type="compositionally biased region" description="Low complexity" evidence="1">
    <location>
        <begin position="217"/>
        <end position="233"/>
    </location>
</feature>
<feature type="region of interest" description="Disordered" evidence="1">
    <location>
        <begin position="215"/>
        <end position="234"/>
    </location>
</feature>
<dbReference type="AlphaFoldDB" id="A0A8H7QJM1"/>
<feature type="region of interest" description="Disordered" evidence="1">
    <location>
        <begin position="55"/>
        <end position="90"/>
    </location>
</feature>
<feature type="compositionally biased region" description="Low complexity" evidence="1">
    <location>
        <begin position="243"/>
        <end position="266"/>
    </location>
</feature>
<feature type="compositionally biased region" description="Polar residues" evidence="1">
    <location>
        <begin position="165"/>
        <end position="193"/>
    </location>
</feature>